<organism evidence="2 3">
    <name type="scientific">Mycena alexandri</name>
    <dbReference type="NCBI Taxonomy" id="1745969"/>
    <lineage>
        <taxon>Eukaryota</taxon>
        <taxon>Fungi</taxon>
        <taxon>Dikarya</taxon>
        <taxon>Basidiomycota</taxon>
        <taxon>Agaricomycotina</taxon>
        <taxon>Agaricomycetes</taxon>
        <taxon>Agaricomycetidae</taxon>
        <taxon>Agaricales</taxon>
        <taxon>Marasmiineae</taxon>
        <taxon>Mycenaceae</taxon>
        <taxon>Mycena</taxon>
    </lineage>
</organism>
<keyword evidence="3" id="KW-1185">Reference proteome</keyword>
<dbReference type="Proteomes" id="UP001218188">
    <property type="component" value="Unassembled WGS sequence"/>
</dbReference>
<proteinExistence type="predicted"/>
<accession>A0AAD6TJZ0</accession>
<evidence type="ECO:0000313" key="3">
    <source>
        <dbReference type="Proteomes" id="UP001218188"/>
    </source>
</evidence>
<sequence length="141" mass="16474">MYGDPHSAKQRQKELNERVKEQAEQRAKRATARAEKRDMQQQKLQDALKTLPSADHTTPLFTDAALNAVHRDQTGDDLFESKAPETYFAGSGFTEWSRVLQLGSDLSNRYMAKIQDYIRTFEDREERRRTEVFFAEEEQDE</sequence>
<feature type="compositionally biased region" description="Basic and acidic residues" evidence="1">
    <location>
        <begin position="11"/>
        <end position="39"/>
    </location>
</feature>
<dbReference type="AlphaFoldDB" id="A0AAD6TJZ0"/>
<feature type="region of interest" description="Disordered" evidence="1">
    <location>
        <begin position="1"/>
        <end position="39"/>
    </location>
</feature>
<evidence type="ECO:0000313" key="2">
    <source>
        <dbReference type="EMBL" id="KAJ7045633.1"/>
    </source>
</evidence>
<name>A0AAD6TJZ0_9AGAR</name>
<protein>
    <submittedName>
        <fullName evidence="2">Uncharacterized protein</fullName>
    </submittedName>
</protein>
<reference evidence="2" key="1">
    <citation type="submission" date="2023-03" db="EMBL/GenBank/DDBJ databases">
        <title>Massive genome expansion in bonnet fungi (Mycena s.s.) driven by repeated elements and novel gene families across ecological guilds.</title>
        <authorList>
            <consortium name="Lawrence Berkeley National Laboratory"/>
            <person name="Harder C.B."/>
            <person name="Miyauchi S."/>
            <person name="Viragh M."/>
            <person name="Kuo A."/>
            <person name="Thoen E."/>
            <person name="Andreopoulos B."/>
            <person name="Lu D."/>
            <person name="Skrede I."/>
            <person name="Drula E."/>
            <person name="Henrissat B."/>
            <person name="Morin E."/>
            <person name="Kohler A."/>
            <person name="Barry K."/>
            <person name="LaButti K."/>
            <person name="Morin E."/>
            <person name="Salamov A."/>
            <person name="Lipzen A."/>
            <person name="Mereny Z."/>
            <person name="Hegedus B."/>
            <person name="Baldrian P."/>
            <person name="Stursova M."/>
            <person name="Weitz H."/>
            <person name="Taylor A."/>
            <person name="Grigoriev I.V."/>
            <person name="Nagy L.G."/>
            <person name="Martin F."/>
            <person name="Kauserud H."/>
        </authorList>
    </citation>
    <scope>NUCLEOTIDE SEQUENCE</scope>
    <source>
        <strain evidence="2">CBHHK200</strain>
    </source>
</reference>
<gene>
    <name evidence="2" type="ORF">C8F04DRAFT_1334217</name>
</gene>
<comment type="caution">
    <text evidence="2">The sequence shown here is derived from an EMBL/GenBank/DDBJ whole genome shotgun (WGS) entry which is preliminary data.</text>
</comment>
<evidence type="ECO:0000256" key="1">
    <source>
        <dbReference type="SAM" id="MobiDB-lite"/>
    </source>
</evidence>
<dbReference type="EMBL" id="JARJCM010000004">
    <property type="protein sequence ID" value="KAJ7045633.1"/>
    <property type="molecule type" value="Genomic_DNA"/>
</dbReference>